<sequence>MPTGVTQNGGILTIARLAAAGSAGDSIEITATYTVPEGAASKTISNTAVAAAEDIEDEDEEHVEVKSYTVTITPADIVIYTGGSNYSGTVDSAGNVIGNTQYNGLPEPGYYLILSNAVNEWIAANDTDKTTPDAERLDDILTLTYQVGAVERTWKLIYLGVYSREPNGTVSQYVYSMSAVDDHPVSLRVFDDTNDSGDYDESDKTITTDDIMMSELVVGDTYHMTIDGGPLDQSQVQAQFTLGEGAVAKSITCNVEIGTGELLVKSITDIGTTTNAIEDNGDAVASGTLTAVADSTVQYYVNNSEVEVGSDRVQLLVDSVSNSTEFNRSMEQDAINKADAQDGVSLSNAQAESFYLDLCGHGQRQHRGDPGRRRQTDHLLALAGRC</sequence>
<keyword evidence="2" id="KW-1185">Reference proteome</keyword>
<dbReference type="RefSeq" id="WP_204805720.1">
    <property type="nucleotide sequence ID" value="NZ_JACSNX010000034.1"/>
</dbReference>
<accession>A0ABS2FYJ5</accession>
<evidence type="ECO:0000313" key="1">
    <source>
        <dbReference type="EMBL" id="MBM6852420.1"/>
    </source>
</evidence>
<proteinExistence type="predicted"/>
<reference evidence="1 2" key="1">
    <citation type="journal article" date="2021" name="Sci. Rep.">
        <title>The distribution of antibiotic resistance genes in chicken gut microbiota commensals.</title>
        <authorList>
            <person name="Juricova H."/>
            <person name="Matiasovicova J."/>
            <person name="Kubasova T."/>
            <person name="Cejkova D."/>
            <person name="Rychlik I."/>
        </authorList>
    </citation>
    <scope>NUCLEOTIDE SEQUENCE [LARGE SCALE GENOMIC DNA]</scope>
    <source>
        <strain evidence="1 2">An411</strain>
    </source>
</reference>
<comment type="caution">
    <text evidence="1">The sequence shown here is derived from an EMBL/GenBank/DDBJ whole genome shotgun (WGS) entry which is preliminary data.</text>
</comment>
<dbReference type="Proteomes" id="UP000719500">
    <property type="component" value="Unassembled WGS sequence"/>
</dbReference>
<gene>
    <name evidence="1" type="ORF">H9X91_13345</name>
</gene>
<name>A0ABS2FYJ5_9FIRM</name>
<protein>
    <submittedName>
        <fullName evidence="1">Uncharacterized protein</fullName>
    </submittedName>
</protein>
<organism evidence="1 2">
    <name type="scientific">Oscillibacter valericigenes</name>
    <dbReference type="NCBI Taxonomy" id="351091"/>
    <lineage>
        <taxon>Bacteria</taxon>
        <taxon>Bacillati</taxon>
        <taxon>Bacillota</taxon>
        <taxon>Clostridia</taxon>
        <taxon>Eubacteriales</taxon>
        <taxon>Oscillospiraceae</taxon>
        <taxon>Oscillibacter</taxon>
    </lineage>
</organism>
<evidence type="ECO:0000313" key="2">
    <source>
        <dbReference type="Proteomes" id="UP000719500"/>
    </source>
</evidence>
<dbReference type="EMBL" id="JACSNX010000034">
    <property type="protein sequence ID" value="MBM6852420.1"/>
    <property type="molecule type" value="Genomic_DNA"/>
</dbReference>